<protein>
    <recommendedName>
        <fullName evidence="4">Chromosome segregation ATPase</fullName>
    </recommendedName>
</protein>
<reference evidence="2 3" key="1">
    <citation type="journal article" date="2019" name="Int. J. Syst. Evol. Microbiol.">
        <title>The Global Catalogue of Microorganisms (GCM) 10K type strain sequencing project: providing services to taxonomists for standard genome sequencing and annotation.</title>
        <authorList>
            <consortium name="The Broad Institute Genomics Platform"/>
            <consortium name="The Broad Institute Genome Sequencing Center for Infectious Disease"/>
            <person name="Wu L."/>
            <person name="Ma J."/>
        </authorList>
    </citation>
    <scope>NUCLEOTIDE SEQUENCE [LARGE SCALE GENOMIC DNA]</scope>
    <source>
        <strain evidence="2 3">JCM 10696</strain>
    </source>
</reference>
<dbReference type="EMBL" id="BAAAHH010000004">
    <property type="protein sequence ID" value="GAA0943228.1"/>
    <property type="molecule type" value="Genomic_DNA"/>
</dbReference>
<evidence type="ECO:0000313" key="2">
    <source>
        <dbReference type="EMBL" id="GAA0943228.1"/>
    </source>
</evidence>
<gene>
    <name evidence="2" type="ORF">GCM10009550_15070</name>
</gene>
<proteinExistence type="predicted"/>
<feature type="compositionally biased region" description="Basic residues" evidence="1">
    <location>
        <begin position="52"/>
        <end position="61"/>
    </location>
</feature>
<feature type="region of interest" description="Disordered" evidence="1">
    <location>
        <begin position="160"/>
        <end position="194"/>
    </location>
</feature>
<evidence type="ECO:0000313" key="3">
    <source>
        <dbReference type="Proteomes" id="UP001500665"/>
    </source>
</evidence>
<feature type="region of interest" description="Disordered" evidence="1">
    <location>
        <begin position="1"/>
        <end position="66"/>
    </location>
</feature>
<sequence length="424" mass="45229">MRVDDQAPQSEAPAEEIGQEAPHGRCLHCHSPLPTPKATGRRPRYCPDPAKGCRRKHHRARQASGRSAYQAVLAPVREGQEELAPLLAAALPALSSLAERIADLDAATAERVADLEEMLEGAQAAADTAESRAETAERAAAQARREAEARIKQADKDIAQARAAQQHAEESRKAAWEEAGRHQHAAGAAEARATAAETARDLAARLFEQQSAAAAAQITDLTRAREEALDNLNQAITGERQARTALTEAAHAHRQLADELAAARRDLDTAHHDLQEARGLTETAMRERDDALRQSEESLRESQAARDAARAAETACQEALHAHAGIAGALEAMREQLTAAHQRAEHAIGRAAAFSPDALPAITDINGTPGVSLGDAQAVLIENGQVLPVRLPDRVPLTADQAIRIGRALLAAATHTRSDPPTPH</sequence>
<feature type="compositionally biased region" description="Basic and acidic residues" evidence="1">
    <location>
        <begin position="167"/>
        <end position="181"/>
    </location>
</feature>
<accession>A0ABN1QIP5</accession>
<comment type="caution">
    <text evidence="2">The sequence shown here is derived from an EMBL/GenBank/DDBJ whole genome shotgun (WGS) entry which is preliminary data.</text>
</comment>
<organism evidence="2 3">
    <name type="scientific">Actinocorallia libanotica</name>
    <dbReference type="NCBI Taxonomy" id="46162"/>
    <lineage>
        <taxon>Bacteria</taxon>
        <taxon>Bacillati</taxon>
        <taxon>Actinomycetota</taxon>
        <taxon>Actinomycetes</taxon>
        <taxon>Streptosporangiales</taxon>
        <taxon>Thermomonosporaceae</taxon>
        <taxon>Actinocorallia</taxon>
    </lineage>
</organism>
<feature type="region of interest" description="Disordered" evidence="1">
    <location>
        <begin position="275"/>
        <end position="306"/>
    </location>
</feature>
<evidence type="ECO:0008006" key="4">
    <source>
        <dbReference type="Google" id="ProtNLM"/>
    </source>
</evidence>
<evidence type="ECO:0000256" key="1">
    <source>
        <dbReference type="SAM" id="MobiDB-lite"/>
    </source>
</evidence>
<feature type="compositionally biased region" description="Basic and acidic residues" evidence="1">
    <location>
        <begin position="284"/>
        <end position="306"/>
    </location>
</feature>
<name>A0ABN1QIP5_9ACTN</name>
<dbReference type="Proteomes" id="UP001500665">
    <property type="component" value="Unassembled WGS sequence"/>
</dbReference>
<feature type="compositionally biased region" description="Low complexity" evidence="1">
    <location>
        <begin position="185"/>
        <end position="194"/>
    </location>
</feature>
<keyword evidence="3" id="KW-1185">Reference proteome</keyword>